<feature type="compositionally biased region" description="Basic and acidic residues" evidence="1">
    <location>
        <begin position="159"/>
        <end position="185"/>
    </location>
</feature>
<dbReference type="Pfam" id="PF25980">
    <property type="entry name" value="NERD_plant"/>
    <property type="match status" value="1"/>
</dbReference>
<dbReference type="EMBL" id="JACEIK010000441">
    <property type="protein sequence ID" value="MCD7457120.1"/>
    <property type="molecule type" value="Genomic_DNA"/>
</dbReference>
<organism evidence="3 4">
    <name type="scientific">Datura stramonium</name>
    <name type="common">Jimsonweed</name>
    <name type="synonym">Common thornapple</name>
    <dbReference type="NCBI Taxonomy" id="4076"/>
    <lineage>
        <taxon>Eukaryota</taxon>
        <taxon>Viridiplantae</taxon>
        <taxon>Streptophyta</taxon>
        <taxon>Embryophyta</taxon>
        <taxon>Tracheophyta</taxon>
        <taxon>Spermatophyta</taxon>
        <taxon>Magnoliopsida</taxon>
        <taxon>eudicotyledons</taxon>
        <taxon>Gunneridae</taxon>
        <taxon>Pentapetalae</taxon>
        <taxon>asterids</taxon>
        <taxon>lamiids</taxon>
        <taxon>Solanales</taxon>
        <taxon>Solanaceae</taxon>
        <taxon>Solanoideae</taxon>
        <taxon>Datureae</taxon>
        <taxon>Datura</taxon>
    </lineage>
</organism>
<accession>A0ABS8SE93</accession>
<keyword evidence="4" id="KW-1185">Reference proteome</keyword>
<feature type="compositionally biased region" description="Basic and acidic residues" evidence="1">
    <location>
        <begin position="204"/>
        <end position="238"/>
    </location>
</feature>
<feature type="region of interest" description="Disordered" evidence="1">
    <location>
        <begin position="159"/>
        <end position="275"/>
    </location>
</feature>
<feature type="compositionally biased region" description="Polar residues" evidence="1">
    <location>
        <begin position="239"/>
        <end position="253"/>
    </location>
</feature>
<dbReference type="InterPro" id="IPR058668">
    <property type="entry name" value="NERD_dom"/>
</dbReference>
<feature type="domain" description="NERD" evidence="2">
    <location>
        <begin position="22"/>
        <end position="51"/>
    </location>
</feature>
<feature type="non-terminal residue" evidence="3">
    <location>
        <position position="1"/>
    </location>
</feature>
<evidence type="ECO:0000313" key="3">
    <source>
        <dbReference type="EMBL" id="MCD7457120.1"/>
    </source>
</evidence>
<feature type="compositionally biased region" description="Polar residues" evidence="1">
    <location>
        <begin position="186"/>
        <end position="200"/>
    </location>
</feature>
<proteinExistence type="predicted"/>
<feature type="compositionally biased region" description="Basic and acidic residues" evidence="1">
    <location>
        <begin position="255"/>
        <end position="275"/>
    </location>
</feature>
<dbReference type="PANTHER" id="PTHR46851:SF15">
    <property type="entry name" value="ZINC FINGER CCCH DOMAIN-CONTAINING PROTEIN 19-LIKE ISOFORM X1"/>
    <property type="match status" value="1"/>
</dbReference>
<evidence type="ECO:0000259" key="2">
    <source>
        <dbReference type="Pfam" id="PF25980"/>
    </source>
</evidence>
<sequence>EECDDLREMVKVGLLKKLTIRIALELELLQQLIDRANEKGWRNEYPFSLHALILSLCTVCLTIVHPGPYILQRKKSVSLTPLVVYTSPVSGEKKAPTATLMHRQCSDETTTSMKQNILEKVKLDPLAKDEKDVNQMHQCSDETTSSMKQNIPEKVEIEPLAKEEKDSIAEKVELEPLAKDEKDVNQMHQCSDETTSSKKQSIPKKVELKPLAKDEKDKQSIPKKVELEPLAKDEKDINQMHQCSDETTSSMKQSIPEKVEREPLAKDEKDVPMLR</sequence>
<protein>
    <recommendedName>
        <fullName evidence="2">NERD domain-containing protein</fullName>
    </recommendedName>
</protein>
<evidence type="ECO:0000313" key="4">
    <source>
        <dbReference type="Proteomes" id="UP000823775"/>
    </source>
</evidence>
<dbReference type="PANTHER" id="PTHR46851">
    <property type="entry name" value="OS01G0884500 PROTEIN"/>
    <property type="match status" value="1"/>
</dbReference>
<evidence type="ECO:0000256" key="1">
    <source>
        <dbReference type="SAM" id="MobiDB-lite"/>
    </source>
</evidence>
<comment type="caution">
    <text evidence="3">The sequence shown here is derived from an EMBL/GenBank/DDBJ whole genome shotgun (WGS) entry which is preliminary data.</text>
</comment>
<name>A0ABS8SE93_DATST</name>
<dbReference type="InterPro" id="IPR045894">
    <property type="entry name" value="At5g08430-like"/>
</dbReference>
<gene>
    <name evidence="3" type="ORF">HAX54_034253</name>
</gene>
<reference evidence="3 4" key="1">
    <citation type="journal article" date="2021" name="BMC Genomics">
        <title>Datura genome reveals duplications of psychoactive alkaloid biosynthetic genes and high mutation rate following tissue culture.</title>
        <authorList>
            <person name="Rajewski A."/>
            <person name="Carter-House D."/>
            <person name="Stajich J."/>
            <person name="Litt A."/>
        </authorList>
    </citation>
    <scope>NUCLEOTIDE SEQUENCE [LARGE SCALE GENOMIC DNA]</scope>
    <source>
        <strain evidence="3">AR-01</strain>
    </source>
</reference>
<dbReference type="Proteomes" id="UP000823775">
    <property type="component" value="Unassembled WGS sequence"/>
</dbReference>